<evidence type="ECO:0000256" key="3">
    <source>
        <dbReference type="ARBA" id="ARBA00023002"/>
    </source>
</evidence>
<dbReference type="OrthoDB" id="5243299at2"/>
<dbReference type="PANTHER" id="PTHR38011:SF7">
    <property type="entry name" value="2,5-DIAMINO-6-RIBOSYLAMINO-4(3H)-PYRIMIDINONE 5'-PHOSPHATE REDUCTASE"/>
    <property type="match status" value="1"/>
</dbReference>
<evidence type="ECO:0000256" key="2">
    <source>
        <dbReference type="ARBA" id="ARBA00022857"/>
    </source>
</evidence>
<organism evidence="5 6">
    <name type="scientific">Streptomyces hainanensis</name>
    <dbReference type="NCBI Taxonomy" id="402648"/>
    <lineage>
        <taxon>Bacteria</taxon>
        <taxon>Bacillati</taxon>
        <taxon>Actinomycetota</taxon>
        <taxon>Actinomycetes</taxon>
        <taxon>Kitasatosporales</taxon>
        <taxon>Streptomycetaceae</taxon>
        <taxon>Streptomyces</taxon>
    </lineage>
</organism>
<dbReference type="EMBL" id="SMKI01000171">
    <property type="protein sequence ID" value="TDC73963.1"/>
    <property type="molecule type" value="Genomic_DNA"/>
</dbReference>
<name>A0A4R4TG86_9ACTN</name>
<feature type="domain" description="Bacterial bifunctional deaminase-reductase C-terminal" evidence="4">
    <location>
        <begin position="39"/>
        <end position="241"/>
    </location>
</feature>
<evidence type="ECO:0000313" key="5">
    <source>
        <dbReference type="EMBL" id="TDC73963.1"/>
    </source>
</evidence>
<dbReference type="InterPro" id="IPR002734">
    <property type="entry name" value="RibDG_C"/>
</dbReference>
<dbReference type="AlphaFoldDB" id="A0A4R4TG86"/>
<dbReference type="Gene3D" id="3.40.430.10">
    <property type="entry name" value="Dihydrofolate Reductase, subunit A"/>
    <property type="match status" value="1"/>
</dbReference>
<comment type="caution">
    <text evidence="5">The sequence shown here is derived from an EMBL/GenBank/DDBJ whole genome shotgun (WGS) entry which is preliminary data.</text>
</comment>
<dbReference type="RefSeq" id="WP_132818987.1">
    <property type="nucleotide sequence ID" value="NZ_SMKI01000171.1"/>
</dbReference>
<reference evidence="5 6" key="1">
    <citation type="submission" date="2019-03" db="EMBL/GenBank/DDBJ databases">
        <title>Draft genome sequences of novel Actinobacteria.</title>
        <authorList>
            <person name="Sahin N."/>
            <person name="Ay H."/>
            <person name="Saygin H."/>
        </authorList>
    </citation>
    <scope>NUCLEOTIDE SEQUENCE [LARGE SCALE GENOMIC DNA]</scope>
    <source>
        <strain evidence="5 6">DSM 41900</strain>
    </source>
</reference>
<dbReference type="Pfam" id="PF01872">
    <property type="entry name" value="RibD_C"/>
    <property type="match status" value="1"/>
</dbReference>
<evidence type="ECO:0000256" key="1">
    <source>
        <dbReference type="ARBA" id="ARBA00005104"/>
    </source>
</evidence>
<evidence type="ECO:0000259" key="4">
    <source>
        <dbReference type="Pfam" id="PF01872"/>
    </source>
</evidence>
<keyword evidence="2" id="KW-0521">NADP</keyword>
<sequence length="256" mass="27377">MRRLYPGPESPGEPEREWALDELAEAYAYPAAAAAGAGWLRANMVSSLDGAAHHGGRSKPLSNAADMRIFGVLRALADVVIVGAETVREERYRPARRRAEFAERRAAAGQTVVPAIAVVSASLHLDFSLPLFTEPEVPTLVITGAKAPHARLLAAREAGAEVITAGDQAGVDPRRIKPELVRRGHTRLLTEGGPRLLGQLAAAGVVDELCLTVSPRFTVGTAPRVMSGPEIPDPVDLELTDLLAESGFLFGRYRRP</sequence>
<gene>
    <name evidence="5" type="ORF">E1283_17430</name>
</gene>
<protein>
    <submittedName>
        <fullName evidence="5">Pyrimidine reductase family protein</fullName>
    </submittedName>
</protein>
<dbReference type="Proteomes" id="UP000295345">
    <property type="component" value="Unassembled WGS sequence"/>
</dbReference>
<dbReference type="PANTHER" id="PTHR38011">
    <property type="entry name" value="DIHYDROFOLATE REDUCTASE FAMILY PROTEIN (AFU_ORTHOLOGUE AFUA_8G06820)"/>
    <property type="match status" value="1"/>
</dbReference>
<dbReference type="GO" id="GO:0009231">
    <property type="term" value="P:riboflavin biosynthetic process"/>
    <property type="evidence" value="ECO:0007669"/>
    <property type="project" value="InterPro"/>
</dbReference>
<keyword evidence="6" id="KW-1185">Reference proteome</keyword>
<evidence type="ECO:0000313" key="6">
    <source>
        <dbReference type="Proteomes" id="UP000295345"/>
    </source>
</evidence>
<dbReference type="SUPFAM" id="SSF53597">
    <property type="entry name" value="Dihydrofolate reductase-like"/>
    <property type="match status" value="1"/>
</dbReference>
<keyword evidence="3" id="KW-0560">Oxidoreductase</keyword>
<accession>A0A4R4TG86</accession>
<comment type="pathway">
    <text evidence="1">Cofactor biosynthesis; riboflavin biosynthesis.</text>
</comment>
<dbReference type="InterPro" id="IPR050765">
    <property type="entry name" value="Riboflavin_Biosynth_HTPR"/>
</dbReference>
<dbReference type="InterPro" id="IPR024072">
    <property type="entry name" value="DHFR-like_dom_sf"/>
</dbReference>
<dbReference type="GO" id="GO:0008703">
    <property type="term" value="F:5-amino-6-(5-phosphoribosylamino)uracil reductase activity"/>
    <property type="evidence" value="ECO:0007669"/>
    <property type="project" value="InterPro"/>
</dbReference>
<proteinExistence type="predicted"/>